<evidence type="ECO:0000313" key="2">
    <source>
        <dbReference type="EMBL" id="KAB2636025.1"/>
    </source>
</evidence>
<dbReference type="PANTHER" id="PTHR31928">
    <property type="entry name" value="EXPRESSED PROTEIN"/>
    <property type="match status" value="1"/>
</dbReference>
<dbReference type="PANTHER" id="PTHR31928:SF12">
    <property type="entry name" value="DUF3741 DOMAIN-CONTAINING PROTEIN"/>
    <property type="match status" value="1"/>
</dbReference>
<dbReference type="Pfam" id="PF06075">
    <property type="entry name" value="DUF936"/>
    <property type="match status" value="1"/>
</dbReference>
<feature type="domain" description="DUF936" evidence="1">
    <location>
        <begin position="1"/>
        <end position="47"/>
    </location>
</feature>
<evidence type="ECO:0000313" key="3">
    <source>
        <dbReference type="Proteomes" id="UP000327157"/>
    </source>
</evidence>
<reference evidence="2 3" key="1">
    <citation type="submission" date="2019-09" db="EMBL/GenBank/DDBJ databases">
        <authorList>
            <person name="Ou C."/>
        </authorList>
    </citation>
    <scope>NUCLEOTIDE SEQUENCE [LARGE SCALE GENOMIC DNA]</scope>
    <source>
        <strain evidence="2">S2</strain>
        <tissue evidence="2">Leaf</tissue>
    </source>
</reference>
<name>A0A5N5I760_9ROSA</name>
<dbReference type="Proteomes" id="UP000327157">
    <property type="component" value="Chromosome 5"/>
</dbReference>
<dbReference type="AlphaFoldDB" id="A0A5N5I760"/>
<gene>
    <name evidence="2" type="ORF">D8674_026559</name>
</gene>
<keyword evidence="3" id="KW-1185">Reference proteome</keyword>
<organism evidence="2 3">
    <name type="scientific">Pyrus ussuriensis x Pyrus communis</name>
    <dbReference type="NCBI Taxonomy" id="2448454"/>
    <lineage>
        <taxon>Eukaryota</taxon>
        <taxon>Viridiplantae</taxon>
        <taxon>Streptophyta</taxon>
        <taxon>Embryophyta</taxon>
        <taxon>Tracheophyta</taxon>
        <taxon>Spermatophyta</taxon>
        <taxon>Magnoliopsida</taxon>
        <taxon>eudicotyledons</taxon>
        <taxon>Gunneridae</taxon>
        <taxon>Pentapetalae</taxon>
        <taxon>rosids</taxon>
        <taxon>fabids</taxon>
        <taxon>Rosales</taxon>
        <taxon>Rosaceae</taxon>
        <taxon>Amygdaloideae</taxon>
        <taxon>Maleae</taxon>
        <taxon>Pyrus</taxon>
    </lineage>
</organism>
<dbReference type="InterPro" id="IPR048297">
    <property type="entry name" value="DUF936_dom_pln"/>
</dbReference>
<dbReference type="OrthoDB" id="773154at2759"/>
<comment type="caution">
    <text evidence="2">The sequence shown here is derived from an EMBL/GenBank/DDBJ whole genome shotgun (WGS) entry which is preliminary data.</text>
</comment>
<sequence length="159" mass="17792">MVFCNQLLLGQLIFVEKLEAAHPVPMLKVIRPLSSRFPCVGNPEDLSAIDKLVDSRGASDLAMEKSRDVEKKPQCRYRSFIPSKEMCVVTKGFTELSSSFVEKDSDPDCTSTLSSSSSILPHEMKPIAHRSHSACVRVSLFLLPLVEMILCLAFWKFDN</sequence>
<dbReference type="InterPro" id="IPR010341">
    <property type="entry name" value="DUF936_pln"/>
</dbReference>
<evidence type="ECO:0000259" key="1">
    <source>
        <dbReference type="Pfam" id="PF06075"/>
    </source>
</evidence>
<proteinExistence type="predicted"/>
<dbReference type="EMBL" id="SMOL01000004">
    <property type="protein sequence ID" value="KAB2636025.1"/>
    <property type="molecule type" value="Genomic_DNA"/>
</dbReference>
<reference evidence="2 3" key="3">
    <citation type="submission" date="2019-11" db="EMBL/GenBank/DDBJ databases">
        <title>A de novo genome assembly of a pear dwarfing rootstock.</title>
        <authorList>
            <person name="Wang F."/>
            <person name="Wang J."/>
            <person name="Li S."/>
            <person name="Zhang Y."/>
            <person name="Fang M."/>
            <person name="Ma L."/>
            <person name="Zhao Y."/>
            <person name="Jiang S."/>
        </authorList>
    </citation>
    <scope>NUCLEOTIDE SEQUENCE [LARGE SCALE GENOMIC DNA]</scope>
    <source>
        <strain evidence="2">S2</strain>
        <tissue evidence="2">Leaf</tissue>
    </source>
</reference>
<reference evidence="3" key="2">
    <citation type="submission" date="2019-10" db="EMBL/GenBank/DDBJ databases">
        <title>A de novo genome assembly of a pear dwarfing rootstock.</title>
        <authorList>
            <person name="Wang F."/>
            <person name="Wang J."/>
            <person name="Li S."/>
            <person name="Zhang Y."/>
            <person name="Fang M."/>
            <person name="Ma L."/>
            <person name="Zhao Y."/>
            <person name="Jiang S."/>
        </authorList>
    </citation>
    <scope>NUCLEOTIDE SEQUENCE [LARGE SCALE GENOMIC DNA]</scope>
</reference>
<protein>
    <recommendedName>
        <fullName evidence="1">DUF936 domain-containing protein</fullName>
    </recommendedName>
</protein>
<accession>A0A5N5I760</accession>